<sequence>MASFWQQAKFSGTRLWKLLPLTICLALAPQIATAQSVALTFDDGPNLAETPRLSATQRNQAMLAALAKHGLKGALFVTAGFGADTPAGYALATAWGDAGHAIGNHTVHHPDLNSASVNLAQYQQEILACDKIISTMPGYQKWFRYTYLREGNTPEKRDGMRNFLREQQYRNAYVSLDTSDWRFNEKLLEVLKRDSQADVSEIKLAYLAHIKQRALAYRDLSYKLQGRDIPQVLLLHHNLVNALWLDDVITQFKAMGWTFVTPAQAFADPVYQLMPDRPAAGQSLLLSLAKTLGLGKFDGWLRLHDDGDFEMEALKQKGL</sequence>
<keyword evidence="1" id="KW-0479">Metal-binding</keyword>
<dbReference type="InterPro" id="IPR011330">
    <property type="entry name" value="Glyco_hydro/deAcase_b/a-brl"/>
</dbReference>
<evidence type="ECO:0000313" key="5">
    <source>
        <dbReference type="EMBL" id="MBC3832329.1"/>
    </source>
</evidence>
<dbReference type="Pfam" id="PF01522">
    <property type="entry name" value="Polysacc_deac_1"/>
    <property type="match status" value="1"/>
</dbReference>
<feature type="signal peptide" evidence="3">
    <location>
        <begin position="1"/>
        <end position="34"/>
    </location>
</feature>
<organism evidence="5 6">
    <name type="scientific">Undibacterium amnicola</name>
    <dbReference type="NCBI Taxonomy" id="1834038"/>
    <lineage>
        <taxon>Bacteria</taxon>
        <taxon>Pseudomonadati</taxon>
        <taxon>Pseudomonadota</taxon>
        <taxon>Betaproteobacteria</taxon>
        <taxon>Burkholderiales</taxon>
        <taxon>Oxalobacteraceae</taxon>
        <taxon>Undibacterium</taxon>
    </lineage>
</organism>
<evidence type="ECO:0000256" key="3">
    <source>
        <dbReference type="SAM" id="SignalP"/>
    </source>
</evidence>
<accession>A0ABR6XTK5</accession>
<dbReference type="SUPFAM" id="SSF88713">
    <property type="entry name" value="Glycoside hydrolase/deacetylase"/>
    <property type="match status" value="1"/>
</dbReference>
<feature type="domain" description="NodB homology" evidence="4">
    <location>
        <begin position="35"/>
        <end position="260"/>
    </location>
</feature>
<dbReference type="PANTHER" id="PTHR10587">
    <property type="entry name" value="GLYCOSYL TRANSFERASE-RELATED"/>
    <property type="match status" value="1"/>
</dbReference>
<reference evidence="5 6" key="1">
    <citation type="submission" date="2020-08" db="EMBL/GenBank/DDBJ databases">
        <title>Novel species isolated from subtropical streams in China.</title>
        <authorList>
            <person name="Lu H."/>
        </authorList>
    </citation>
    <scope>NUCLEOTIDE SEQUENCE [LARGE SCALE GENOMIC DNA]</scope>
    <source>
        <strain evidence="5 6">KCTC 52442</strain>
    </source>
</reference>
<keyword evidence="2" id="KW-0378">Hydrolase</keyword>
<dbReference type="PROSITE" id="PS51677">
    <property type="entry name" value="NODB"/>
    <property type="match status" value="1"/>
</dbReference>
<dbReference type="InterPro" id="IPR050248">
    <property type="entry name" value="Polysacc_deacetylase_ArnD"/>
</dbReference>
<evidence type="ECO:0000256" key="1">
    <source>
        <dbReference type="ARBA" id="ARBA00022723"/>
    </source>
</evidence>
<dbReference type="PANTHER" id="PTHR10587:SF133">
    <property type="entry name" value="CHITIN DEACETYLASE 1-RELATED"/>
    <property type="match status" value="1"/>
</dbReference>
<dbReference type="RefSeq" id="WP_186891383.1">
    <property type="nucleotide sequence ID" value="NZ_JACOFU010000005.1"/>
</dbReference>
<keyword evidence="6" id="KW-1185">Reference proteome</keyword>
<protein>
    <submittedName>
        <fullName evidence="5">Polysaccharide deacetylase family protein</fullName>
    </submittedName>
</protein>
<comment type="caution">
    <text evidence="5">The sequence shown here is derived from an EMBL/GenBank/DDBJ whole genome shotgun (WGS) entry which is preliminary data.</text>
</comment>
<name>A0ABR6XTK5_9BURK</name>
<gene>
    <name evidence="5" type="ORF">H8K33_12465</name>
</gene>
<dbReference type="Gene3D" id="3.20.20.370">
    <property type="entry name" value="Glycoside hydrolase/deacetylase"/>
    <property type="match status" value="1"/>
</dbReference>
<evidence type="ECO:0000256" key="2">
    <source>
        <dbReference type="ARBA" id="ARBA00022801"/>
    </source>
</evidence>
<dbReference type="CDD" id="cd10960">
    <property type="entry name" value="CE4_NodB_like_1"/>
    <property type="match status" value="1"/>
</dbReference>
<dbReference type="EMBL" id="JACOFU010000005">
    <property type="protein sequence ID" value="MBC3832329.1"/>
    <property type="molecule type" value="Genomic_DNA"/>
</dbReference>
<proteinExistence type="predicted"/>
<dbReference type="InterPro" id="IPR002509">
    <property type="entry name" value="NODB_dom"/>
</dbReference>
<dbReference type="Proteomes" id="UP000643610">
    <property type="component" value="Unassembled WGS sequence"/>
</dbReference>
<evidence type="ECO:0000259" key="4">
    <source>
        <dbReference type="PROSITE" id="PS51677"/>
    </source>
</evidence>
<evidence type="ECO:0000313" key="6">
    <source>
        <dbReference type="Proteomes" id="UP000643610"/>
    </source>
</evidence>
<feature type="chain" id="PRO_5047287700" evidence="3">
    <location>
        <begin position="35"/>
        <end position="319"/>
    </location>
</feature>
<keyword evidence="3" id="KW-0732">Signal</keyword>